<dbReference type="SMART" id="SM00220">
    <property type="entry name" value="S_TKc"/>
    <property type="match status" value="1"/>
</dbReference>
<keyword evidence="5 8" id="KW-0418">Kinase</keyword>
<keyword evidence="3" id="KW-0808">Transferase</keyword>
<dbReference type="EC" id="2.7.11.1" evidence="1"/>
<dbReference type="PROSITE" id="PS50011">
    <property type="entry name" value="PROTEIN_KINASE_DOM"/>
    <property type="match status" value="1"/>
</dbReference>
<comment type="caution">
    <text evidence="8">The sequence shown here is derived from an EMBL/GenBank/DDBJ whole genome shotgun (WGS) entry which is preliminary data.</text>
</comment>
<gene>
    <name evidence="8" type="ORF">JK358_21305</name>
</gene>
<evidence type="ECO:0000259" key="7">
    <source>
        <dbReference type="PROSITE" id="PS50011"/>
    </source>
</evidence>
<name>A0ABS1M8G7_9NOCA</name>
<dbReference type="Gene3D" id="1.10.510.10">
    <property type="entry name" value="Transferase(Phosphotransferase) domain 1"/>
    <property type="match status" value="1"/>
</dbReference>
<evidence type="ECO:0000256" key="6">
    <source>
        <dbReference type="ARBA" id="ARBA00022840"/>
    </source>
</evidence>
<dbReference type="PROSITE" id="PS00108">
    <property type="entry name" value="PROTEIN_KINASE_ST"/>
    <property type="match status" value="1"/>
</dbReference>
<dbReference type="Proteomes" id="UP000602198">
    <property type="component" value="Unassembled WGS sequence"/>
</dbReference>
<dbReference type="GO" id="GO:0004674">
    <property type="term" value="F:protein serine/threonine kinase activity"/>
    <property type="evidence" value="ECO:0007669"/>
    <property type="project" value="UniProtKB-KW"/>
</dbReference>
<evidence type="ECO:0000256" key="5">
    <source>
        <dbReference type="ARBA" id="ARBA00022777"/>
    </source>
</evidence>
<dbReference type="SUPFAM" id="SSF56112">
    <property type="entry name" value="Protein kinase-like (PK-like)"/>
    <property type="match status" value="1"/>
</dbReference>
<dbReference type="EMBL" id="JAERRJ010000008">
    <property type="protein sequence ID" value="MBL1076937.1"/>
    <property type="molecule type" value="Genomic_DNA"/>
</dbReference>
<evidence type="ECO:0000256" key="3">
    <source>
        <dbReference type="ARBA" id="ARBA00022679"/>
    </source>
</evidence>
<dbReference type="InterPro" id="IPR008271">
    <property type="entry name" value="Ser/Thr_kinase_AS"/>
</dbReference>
<dbReference type="Pfam" id="PF00069">
    <property type="entry name" value="Pkinase"/>
    <property type="match status" value="1"/>
</dbReference>
<accession>A0ABS1M8G7</accession>
<dbReference type="PANTHER" id="PTHR43289">
    <property type="entry name" value="MITOGEN-ACTIVATED PROTEIN KINASE KINASE KINASE 20-RELATED"/>
    <property type="match status" value="1"/>
</dbReference>
<evidence type="ECO:0000256" key="2">
    <source>
        <dbReference type="ARBA" id="ARBA00022527"/>
    </source>
</evidence>
<dbReference type="RefSeq" id="WP_201949522.1">
    <property type="nucleotide sequence ID" value="NZ_JAERRJ010000008.1"/>
</dbReference>
<dbReference type="InterPro" id="IPR011009">
    <property type="entry name" value="Kinase-like_dom_sf"/>
</dbReference>
<keyword evidence="9" id="KW-1185">Reference proteome</keyword>
<evidence type="ECO:0000256" key="1">
    <source>
        <dbReference type="ARBA" id="ARBA00012513"/>
    </source>
</evidence>
<keyword evidence="2 8" id="KW-0723">Serine/threonine-protein kinase</keyword>
<keyword evidence="6" id="KW-0067">ATP-binding</keyword>
<keyword evidence="4" id="KW-0547">Nucleotide-binding</keyword>
<dbReference type="InterPro" id="IPR000719">
    <property type="entry name" value="Prot_kinase_dom"/>
</dbReference>
<dbReference type="CDD" id="cd14014">
    <property type="entry name" value="STKc_PknB_like"/>
    <property type="match status" value="1"/>
</dbReference>
<dbReference type="Gene3D" id="3.30.200.20">
    <property type="entry name" value="Phosphorylase Kinase, domain 1"/>
    <property type="match status" value="1"/>
</dbReference>
<feature type="domain" description="Protein kinase" evidence="7">
    <location>
        <begin position="13"/>
        <end position="278"/>
    </location>
</feature>
<proteinExistence type="predicted"/>
<dbReference type="PANTHER" id="PTHR43289:SF6">
    <property type="entry name" value="SERINE_THREONINE-PROTEIN KINASE NEKL-3"/>
    <property type="match status" value="1"/>
</dbReference>
<evidence type="ECO:0000313" key="8">
    <source>
        <dbReference type="EMBL" id="MBL1076937.1"/>
    </source>
</evidence>
<evidence type="ECO:0000313" key="9">
    <source>
        <dbReference type="Proteomes" id="UP000602198"/>
    </source>
</evidence>
<organism evidence="8 9">
    <name type="scientific">Nocardia acididurans</name>
    <dbReference type="NCBI Taxonomy" id="2802282"/>
    <lineage>
        <taxon>Bacteria</taxon>
        <taxon>Bacillati</taxon>
        <taxon>Actinomycetota</taxon>
        <taxon>Actinomycetes</taxon>
        <taxon>Mycobacteriales</taxon>
        <taxon>Nocardiaceae</taxon>
        <taxon>Nocardia</taxon>
    </lineage>
</organism>
<evidence type="ECO:0000256" key="4">
    <source>
        <dbReference type="ARBA" id="ARBA00022741"/>
    </source>
</evidence>
<sequence length="500" mass="52641">MGGLPPGAVVSGYQVVRLIAAGRSGEVYLARHPRLPRHDAVKVLAGIRADDPRFRARFLREAELAARLDHPNIVTVHDCGSTSELLWIAMEFVDGYDAATLIRRHPAGLSPERAVALVTAAAAGLDAAHHAGLLHLDVKPANLLIEPGGDRAGDRVLVADFGIARAADEFGDGPQRTVGTLAYTAPELISGRPADRRSDIYSLGCTLYQLLTGRVPFPRGNPAAVMHAHLTVAPPPPSTVSPAVPVALDAVVRSALAKDPDDRYDSCGALAWAAGRALEAAADAAEGTPRVGDAGRNVRRAASPRRRWIRAGLVAAVLAAGTAIAVSRMSSPDSPGAAVTTAPVSTSAAAVSSWAAHQFVVDTVPRLLPATPSVAGYQGLRCSAIDEQGQSLPLDQLGRLAQLMCGGDYRPVRVLQVLCNTDRTPIERPATGEFAAQETWTRSSGSGLVAWRDSTDSTGKPYGRLRIFFDEPSRNFCVVEALGGAGGQELHDDWWPGAPI</sequence>
<protein>
    <recommendedName>
        <fullName evidence="1">non-specific serine/threonine protein kinase</fullName>
        <ecNumber evidence="1">2.7.11.1</ecNumber>
    </recommendedName>
</protein>
<reference evidence="8 9" key="1">
    <citation type="submission" date="2021-01" db="EMBL/GenBank/DDBJ databases">
        <title>WGS of actinomycetes isolated from Thailand.</title>
        <authorList>
            <person name="Thawai C."/>
        </authorList>
    </citation>
    <scope>NUCLEOTIDE SEQUENCE [LARGE SCALE GENOMIC DNA]</scope>
    <source>
        <strain evidence="8 9">LPG 2</strain>
    </source>
</reference>